<dbReference type="Gene3D" id="2.40.160.50">
    <property type="entry name" value="membrane protein fhac: a member of the omp85/tpsb transporter family"/>
    <property type="match status" value="1"/>
</dbReference>
<reference evidence="2 3" key="1">
    <citation type="submission" date="2018-03" db="EMBL/GenBank/DDBJ databases">
        <title>Phenotypic and genomic properties of Cyclonatronum proteinivorum gen. nov., sp. nov., a haloalkaliphilic bacteroidete from soda lakes possessing Na+-translocating rhodopsin.</title>
        <authorList>
            <person name="Toshchakov S.V."/>
            <person name="Korzhenkov A."/>
            <person name="Samarov N.I."/>
            <person name="Kublanov I.V."/>
            <person name="Muntyan M.S."/>
            <person name="Sorokin D.Y."/>
        </authorList>
    </citation>
    <scope>NUCLEOTIDE SEQUENCE [LARGE SCALE GENOMIC DNA]</scope>
    <source>
        <strain evidence="2 3">Omega</strain>
    </source>
</reference>
<dbReference type="AlphaFoldDB" id="A0A345UIX1"/>
<organism evidence="2 3">
    <name type="scientific">Cyclonatronum proteinivorum</name>
    <dbReference type="NCBI Taxonomy" id="1457365"/>
    <lineage>
        <taxon>Bacteria</taxon>
        <taxon>Pseudomonadati</taxon>
        <taxon>Balneolota</taxon>
        <taxon>Balneolia</taxon>
        <taxon>Balneolales</taxon>
        <taxon>Cyclonatronaceae</taxon>
        <taxon>Cyclonatronum</taxon>
    </lineage>
</organism>
<dbReference type="EMBL" id="CP027806">
    <property type="protein sequence ID" value="AXJ00423.1"/>
    <property type="molecule type" value="Genomic_DNA"/>
</dbReference>
<keyword evidence="1" id="KW-0812">Transmembrane</keyword>
<accession>A0A345UIX1</accession>
<gene>
    <name evidence="2" type="ORF">CYPRO_1159</name>
</gene>
<name>A0A345UIX1_9BACT</name>
<evidence type="ECO:0000313" key="3">
    <source>
        <dbReference type="Proteomes" id="UP000254808"/>
    </source>
</evidence>
<evidence type="ECO:0008006" key="4">
    <source>
        <dbReference type="Google" id="ProtNLM"/>
    </source>
</evidence>
<sequence length="427" mass="47633">MNKRPAVSVSLFFKTSALYFTACFFLISGFMLYAGFFNAAQAQSFSEKPYELRFAPDLWYNDVDGIRVGIRMRGQVPGTFDDGPHRLDSGLWLGTWLPSSPVSYYVKYTNPIPSISGFNSEGSYSLLSSIRTGFHRHGAGFDKRWQPGFNEDEFTQLAVFGGVYRHFDSEYLVFPALWQDEWTPYLSLTAERQQLTHAGFLYYRAAAVSGLTGGKEFFTGLQAEVRKSVELGSRLNLRLRATGGVLAGDSPPEQRYIASQAAAFHWMNSGFFRAKGTIPVPWLESGAFQLTGNGPNLRGYARRDAKQAGNGTHFFYDAYTAFNAEIDYPNPIDLLFERIPILGDFLRLRSYLFTDVFSGSVYDSDSTENLADAGAGFALSLNIPDQLGRPRGFILRFDAPVWLSEPDEDDSAFKLRGVVSFGAVIGF</sequence>
<proteinExistence type="predicted"/>
<protein>
    <recommendedName>
        <fullName evidence="4">Surface antigen</fullName>
    </recommendedName>
</protein>
<dbReference type="KEGG" id="cprv:CYPRO_1159"/>
<keyword evidence="1" id="KW-0472">Membrane</keyword>
<feature type="transmembrane region" description="Helical" evidence="1">
    <location>
        <begin position="12"/>
        <end position="36"/>
    </location>
</feature>
<evidence type="ECO:0000313" key="2">
    <source>
        <dbReference type="EMBL" id="AXJ00423.1"/>
    </source>
</evidence>
<dbReference type="RefSeq" id="WP_114983700.1">
    <property type="nucleotide sequence ID" value="NZ_CP027806.1"/>
</dbReference>
<evidence type="ECO:0000256" key="1">
    <source>
        <dbReference type="SAM" id="Phobius"/>
    </source>
</evidence>
<dbReference type="OrthoDB" id="1523548at2"/>
<keyword evidence="3" id="KW-1185">Reference proteome</keyword>
<dbReference type="Proteomes" id="UP000254808">
    <property type="component" value="Chromosome"/>
</dbReference>
<keyword evidence="1" id="KW-1133">Transmembrane helix</keyword>